<dbReference type="Ensembl" id="ENSCAFT00020009059.1">
    <property type="protein sequence ID" value="ENSCAFP00020007813.1"/>
    <property type="gene ID" value="ENSCAFG00020006261.1"/>
</dbReference>
<evidence type="ECO:0000256" key="4">
    <source>
        <dbReference type="ARBA" id="ARBA00022989"/>
    </source>
</evidence>
<organism evidence="6 7">
    <name type="scientific">Canis lupus dingo</name>
    <name type="common">dingo</name>
    <dbReference type="NCBI Taxonomy" id="286419"/>
    <lineage>
        <taxon>Eukaryota</taxon>
        <taxon>Metazoa</taxon>
        <taxon>Chordata</taxon>
        <taxon>Craniata</taxon>
        <taxon>Vertebrata</taxon>
        <taxon>Euteleostomi</taxon>
        <taxon>Mammalia</taxon>
        <taxon>Eutheria</taxon>
        <taxon>Laurasiatheria</taxon>
        <taxon>Carnivora</taxon>
        <taxon>Caniformia</taxon>
        <taxon>Canidae</taxon>
        <taxon>Canis</taxon>
    </lineage>
</organism>
<evidence type="ECO:0000256" key="3">
    <source>
        <dbReference type="ARBA" id="ARBA00022968"/>
    </source>
</evidence>
<evidence type="ECO:0008006" key="8">
    <source>
        <dbReference type="Google" id="ProtNLM"/>
    </source>
</evidence>
<protein>
    <recommendedName>
        <fullName evidence="8">NKG2-A/NKG2-B type II integral membrane protein-like</fullName>
    </recommendedName>
</protein>
<evidence type="ECO:0000256" key="1">
    <source>
        <dbReference type="ARBA" id="ARBA00004606"/>
    </source>
</evidence>
<dbReference type="Gene3D" id="3.10.100.10">
    <property type="entry name" value="Mannose-Binding Protein A, subunit A"/>
    <property type="match status" value="1"/>
</dbReference>
<evidence type="ECO:0000313" key="6">
    <source>
        <dbReference type="Ensembl" id="ENSCAFP00020007813.1"/>
    </source>
</evidence>
<dbReference type="PANTHER" id="PTHR22800">
    <property type="entry name" value="C-TYPE LECTIN PROTEINS"/>
    <property type="match status" value="1"/>
</dbReference>
<dbReference type="AlphaFoldDB" id="A0A8C0JXL4"/>
<reference evidence="6" key="2">
    <citation type="submission" date="2025-09" db="UniProtKB">
        <authorList>
            <consortium name="Ensembl"/>
        </authorList>
    </citation>
    <scope>IDENTIFICATION</scope>
</reference>
<evidence type="ECO:0000256" key="5">
    <source>
        <dbReference type="ARBA" id="ARBA00023136"/>
    </source>
</evidence>
<sequence length="190" mass="22356">MNNQGVTYGELNIMKNSKRQQMKAKGTKCSTSVTEQEITYAELNLQNASWDLQENGKYYHCKATKGLKQNKTYLETRNQRVYHCGHCPKEWFTYSNHCYYISTERKPWNESLASCASNNSNLLCIDDEEDMVRFQMFPDFIKNLKFIRCKWIFDSVTCIFTLKLGSFNDKNLLMLLWSNLSFWVLVVTLD</sequence>
<keyword evidence="2" id="KW-0812">Transmembrane</keyword>
<evidence type="ECO:0000313" key="7">
    <source>
        <dbReference type="Proteomes" id="UP000694391"/>
    </source>
</evidence>
<dbReference type="GeneTree" id="ENSGT00940000154752"/>
<keyword evidence="5" id="KW-0472">Membrane</keyword>
<keyword evidence="4" id="KW-1133">Transmembrane helix</keyword>
<dbReference type="InterPro" id="IPR050919">
    <property type="entry name" value="NKG2/CD94_NK_receptors"/>
</dbReference>
<keyword evidence="3" id="KW-0735">Signal-anchor</keyword>
<evidence type="ECO:0000256" key="2">
    <source>
        <dbReference type="ARBA" id="ARBA00022692"/>
    </source>
</evidence>
<dbReference type="InterPro" id="IPR016187">
    <property type="entry name" value="CTDL_fold"/>
</dbReference>
<keyword evidence="7" id="KW-1185">Reference proteome</keyword>
<dbReference type="InterPro" id="IPR016186">
    <property type="entry name" value="C-type_lectin-like/link_sf"/>
</dbReference>
<accession>A0A8C0JXL4</accession>
<reference evidence="6" key="1">
    <citation type="submission" date="2025-08" db="UniProtKB">
        <authorList>
            <consortium name="Ensembl"/>
        </authorList>
    </citation>
    <scope>IDENTIFICATION</scope>
</reference>
<dbReference type="GO" id="GO:0016020">
    <property type="term" value="C:membrane"/>
    <property type="evidence" value="ECO:0007669"/>
    <property type="project" value="UniProtKB-SubCell"/>
</dbReference>
<dbReference type="GO" id="GO:0002223">
    <property type="term" value="P:stimulatory C-type lectin receptor signaling pathway"/>
    <property type="evidence" value="ECO:0007669"/>
    <property type="project" value="TreeGrafter"/>
</dbReference>
<dbReference type="GO" id="GO:0045954">
    <property type="term" value="P:positive regulation of natural killer cell mediated cytotoxicity"/>
    <property type="evidence" value="ECO:0007669"/>
    <property type="project" value="TreeGrafter"/>
</dbReference>
<name>A0A8C0JXL4_CANLU</name>
<dbReference type="Proteomes" id="UP000694391">
    <property type="component" value="Unplaced"/>
</dbReference>
<proteinExistence type="predicted"/>
<dbReference type="PANTHER" id="PTHR22800:SF255">
    <property type="entry name" value="C-TYPE LECTIN DOMAIN-CONTAINING PROTEIN"/>
    <property type="match status" value="1"/>
</dbReference>
<dbReference type="SUPFAM" id="SSF56436">
    <property type="entry name" value="C-type lectin-like"/>
    <property type="match status" value="1"/>
</dbReference>
<comment type="subcellular location">
    <subcellularLocation>
        <location evidence="1">Membrane</location>
        <topology evidence="1">Single-pass type II membrane protein</topology>
    </subcellularLocation>
</comment>